<dbReference type="OrthoDB" id="2735991at2"/>
<dbReference type="GO" id="GO:0003677">
    <property type="term" value="F:DNA binding"/>
    <property type="evidence" value="ECO:0007669"/>
    <property type="project" value="UniProtKB-KW"/>
</dbReference>
<dbReference type="SMART" id="SM00530">
    <property type="entry name" value="HTH_XRE"/>
    <property type="match status" value="1"/>
</dbReference>
<dbReference type="PANTHER" id="PTHR46558:SF11">
    <property type="entry name" value="HTH-TYPE TRANSCRIPTIONAL REGULATOR XRE"/>
    <property type="match status" value="1"/>
</dbReference>
<dbReference type="PANTHER" id="PTHR46558">
    <property type="entry name" value="TRACRIPTIONAL REGULATORY PROTEIN-RELATED-RELATED"/>
    <property type="match status" value="1"/>
</dbReference>
<dbReference type="eggNOG" id="COG1396">
    <property type="taxonomic scope" value="Bacteria"/>
</dbReference>
<dbReference type="CDD" id="cd00093">
    <property type="entry name" value="HTH_XRE"/>
    <property type="match status" value="1"/>
</dbReference>
<dbReference type="Gene3D" id="1.10.260.40">
    <property type="entry name" value="lambda repressor-like DNA-binding domains"/>
    <property type="match status" value="1"/>
</dbReference>
<dbReference type="SUPFAM" id="SSF47413">
    <property type="entry name" value="lambda repressor-like DNA-binding domains"/>
    <property type="match status" value="1"/>
</dbReference>
<reference evidence="3 4" key="1">
    <citation type="submission" date="2016-06" db="EMBL/GenBank/DDBJ databases">
        <authorList>
            <person name="Kjaerup R.B."/>
            <person name="Dalgaard T.S."/>
            <person name="Juul-Madsen H.R."/>
        </authorList>
    </citation>
    <scope>NUCLEOTIDE SEQUENCE [LARGE SCALE GENOMIC DNA]</scope>
    <source>
        <strain evidence="3 4">373-A1</strain>
    </source>
</reference>
<protein>
    <recommendedName>
        <fullName evidence="2">HTH cro/C1-type domain-containing protein</fullName>
    </recommendedName>
</protein>
<evidence type="ECO:0000313" key="3">
    <source>
        <dbReference type="EMBL" id="OBY10421.1"/>
    </source>
</evidence>
<keyword evidence="4" id="KW-1185">Reference proteome</keyword>
<dbReference type="Pfam" id="PF01381">
    <property type="entry name" value="HTH_3"/>
    <property type="match status" value="1"/>
</dbReference>
<dbReference type="EMBL" id="MAPZ01000020">
    <property type="protein sequence ID" value="OBY10421.1"/>
    <property type="molecule type" value="Genomic_DNA"/>
</dbReference>
<name>A0A174SME0_9CLOT</name>
<evidence type="ECO:0000313" key="4">
    <source>
        <dbReference type="Proteomes" id="UP000092714"/>
    </source>
</evidence>
<feature type="domain" description="HTH cro/C1-type" evidence="2">
    <location>
        <begin position="7"/>
        <end position="61"/>
    </location>
</feature>
<dbReference type="Proteomes" id="UP000092714">
    <property type="component" value="Unassembled WGS sequence"/>
</dbReference>
<accession>A0A174SME0</accession>
<dbReference type="InterPro" id="IPR010982">
    <property type="entry name" value="Lambda_DNA-bd_dom_sf"/>
</dbReference>
<evidence type="ECO:0000259" key="2">
    <source>
        <dbReference type="PROSITE" id="PS50943"/>
    </source>
</evidence>
<proteinExistence type="predicted"/>
<dbReference type="PROSITE" id="PS50943">
    <property type="entry name" value="HTH_CROC1"/>
    <property type="match status" value="1"/>
</dbReference>
<evidence type="ECO:0000256" key="1">
    <source>
        <dbReference type="ARBA" id="ARBA00023125"/>
    </source>
</evidence>
<gene>
    <name evidence="3" type="ORF">CP373A1_11005</name>
</gene>
<dbReference type="RefSeq" id="WP_065254597.1">
    <property type="nucleotide sequence ID" value="NZ_CZBQ01000003.1"/>
</dbReference>
<dbReference type="AlphaFoldDB" id="A0A174SME0"/>
<comment type="caution">
    <text evidence="3">The sequence shown here is derived from an EMBL/GenBank/DDBJ whole genome shotgun (WGS) entry which is preliminary data.</text>
</comment>
<keyword evidence="1" id="KW-0238">DNA-binding</keyword>
<dbReference type="InterPro" id="IPR001387">
    <property type="entry name" value="Cro/C1-type_HTH"/>
</dbReference>
<organism evidence="3 4">
    <name type="scientific">Clostridium paraputrificum</name>
    <dbReference type="NCBI Taxonomy" id="29363"/>
    <lineage>
        <taxon>Bacteria</taxon>
        <taxon>Bacillati</taxon>
        <taxon>Bacillota</taxon>
        <taxon>Clostridia</taxon>
        <taxon>Eubacteriales</taxon>
        <taxon>Clostridiaceae</taxon>
        <taxon>Clostridium</taxon>
    </lineage>
</organism>
<sequence>MDINNKIRKLRFELNLTQQEFADRIGISRPSLSNYEKGTRMPSMTVAQKICKEFNVSLSDIIDQDYSISASDSNLLKKSNLYEYQVNTKKSADHISYKLFRELLSSLGYPVESMEDMKLLKLYEASKEFYQFEMFKMGYIQIFED</sequence>